<dbReference type="PANTHER" id="PTHR24221">
    <property type="entry name" value="ATP-BINDING CASSETTE SUB-FAMILY B"/>
    <property type="match status" value="1"/>
</dbReference>
<dbReference type="AlphaFoldDB" id="A0A2S7ERX8"/>
<gene>
    <name evidence="14" type="ORF">XhyaCFBP1156_17140</name>
</gene>
<dbReference type="GO" id="GO:0005524">
    <property type="term" value="F:ATP binding"/>
    <property type="evidence" value="ECO:0007669"/>
    <property type="project" value="UniProtKB-KW"/>
</dbReference>
<dbReference type="SUPFAM" id="SSF52540">
    <property type="entry name" value="P-loop containing nucleoside triphosphate hydrolases"/>
    <property type="match status" value="1"/>
</dbReference>
<evidence type="ECO:0000259" key="11">
    <source>
        <dbReference type="PROSITE" id="PS50893"/>
    </source>
</evidence>
<evidence type="ECO:0000256" key="8">
    <source>
        <dbReference type="ARBA" id="ARBA00022989"/>
    </source>
</evidence>
<dbReference type="OrthoDB" id="9806127at2"/>
<evidence type="ECO:0000256" key="6">
    <source>
        <dbReference type="ARBA" id="ARBA00022741"/>
    </source>
</evidence>
<keyword evidence="4" id="KW-1003">Cell membrane</keyword>
<comment type="similarity">
    <text evidence="2">Belongs to the ABC transporter superfamily. Protein-1 exporter (TC 3.A.1.109) family.</text>
</comment>
<dbReference type="PROSITE" id="PS50893">
    <property type="entry name" value="ABC_TRANSPORTER_2"/>
    <property type="match status" value="1"/>
</dbReference>
<keyword evidence="7" id="KW-0067">ATP-binding</keyword>
<evidence type="ECO:0000313" key="14">
    <source>
        <dbReference type="EMBL" id="PPU95866.1"/>
    </source>
</evidence>
<dbReference type="SUPFAM" id="SSF90123">
    <property type="entry name" value="ABC transporter transmembrane region"/>
    <property type="match status" value="1"/>
</dbReference>
<dbReference type="InterPro" id="IPR010132">
    <property type="entry name" value="ATPase_T1SS_HlyB"/>
</dbReference>
<keyword evidence="5 10" id="KW-0812">Transmembrane</keyword>
<dbReference type="FunFam" id="3.40.50.300:FF:000299">
    <property type="entry name" value="ABC transporter ATP-binding protein/permease"/>
    <property type="match status" value="1"/>
</dbReference>
<dbReference type="GO" id="GO:0140359">
    <property type="term" value="F:ABC-type transporter activity"/>
    <property type="evidence" value="ECO:0007669"/>
    <property type="project" value="InterPro"/>
</dbReference>
<dbReference type="CDD" id="cd18588">
    <property type="entry name" value="ABC_6TM_CyaB_HlyB_like"/>
    <property type="match status" value="1"/>
</dbReference>
<evidence type="ECO:0000256" key="10">
    <source>
        <dbReference type="SAM" id="Phobius"/>
    </source>
</evidence>
<dbReference type="PROSITE" id="PS50990">
    <property type="entry name" value="PEPTIDASE_C39"/>
    <property type="match status" value="1"/>
</dbReference>
<evidence type="ECO:0000256" key="4">
    <source>
        <dbReference type="ARBA" id="ARBA00022475"/>
    </source>
</evidence>
<dbReference type="PROSITE" id="PS00211">
    <property type="entry name" value="ABC_TRANSPORTER_1"/>
    <property type="match status" value="1"/>
</dbReference>
<dbReference type="InterPro" id="IPR039421">
    <property type="entry name" value="Type_1_exporter"/>
</dbReference>
<dbReference type="InterPro" id="IPR036640">
    <property type="entry name" value="ABC1_TM_sf"/>
</dbReference>
<dbReference type="RefSeq" id="WP_104558838.1">
    <property type="nucleotide sequence ID" value="NZ_CP043476.1"/>
</dbReference>
<evidence type="ECO:0000256" key="9">
    <source>
        <dbReference type="ARBA" id="ARBA00023136"/>
    </source>
</evidence>
<dbReference type="Proteomes" id="UP000238261">
    <property type="component" value="Unassembled WGS sequence"/>
</dbReference>
<dbReference type="Pfam" id="PF03412">
    <property type="entry name" value="Peptidase_C39"/>
    <property type="match status" value="1"/>
</dbReference>
<dbReference type="InterPro" id="IPR005074">
    <property type="entry name" value="Peptidase_C39"/>
</dbReference>
<dbReference type="InterPro" id="IPR003593">
    <property type="entry name" value="AAA+_ATPase"/>
</dbReference>
<dbReference type="Gene3D" id="3.40.50.300">
    <property type="entry name" value="P-loop containing nucleotide triphosphate hydrolases"/>
    <property type="match status" value="1"/>
</dbReference>
<dbReference type="InterPro" id="IPR011527">
    <property type="entry name" value="ABC1_TM_dom"/>
</dbReference>
<dbReference type="FunFam" id="1.20.1560.10:FF:000056">
    <property type="entry name" value="Alpha-hemolysin translocation ATP-binding protein HlyB"/>
    <property type="match status" value="1"/>
</dbReference>
<dbReference type="NCBIfam" id="TIGR01846">
    <property type="entry name" value="type_I_sec_HlyB"/>
    <property type="match status" value="1"/>
</dbReference>
<evidence type="ECO:0000313" key="15">
    <source>
        <dbReference type="Proteomes" id="UP000238261"/>
    </source>
</evidence>
<name>A0A2S7ERX8_9XANT</name>
<dbReference type="GO" id="GO:0006508">
    <property type="term" value="P:proteolysis"/>
    <property type="evidence" value="ECO:0007669"/>
    <property type="project" value="InterPro"/>
</dbReference>
<dbReference type="GO" id="GO:0005886">
    <property type="term" value="C:plasma membrane"/>
    <property type="evidence" value="ECO:0007669"/>
    <property type="project" value="UniProtKB-SubCell"/>
</dbReference>
<keyword evidence="9 10" id="KW-0472">Membrane</keyword>
<dbReference type="GO" id="GO:0030256">
    <property type="term" value="C:type I protein secretion system complex"/>
    <property type="evidence" value="ECO:0007669"/>
    <property type="project" value="InterPro"/>
</dbReference>
<keyword evidence="15" id="KW-1185">Reference proteome</keyword>
<dbReference type="Pfam" id="PF00664">
    <property type="entry name" value="ABC_membrane"/>
    <property type="match status" value="1"/>
</dbReference>
<reference evidence="15" key="1">
    <citation type="submission" date="2016-08" db="EMBL/GenBank/DDBJ databases">
        <authorList>
            <person name="Merda D."/>
            <person name="Briand M."/>
            <person name="Taghouti G."/>
            <person name="Carrere S."/>
            <person name="Gouzy J."/>
            <person name="Portier P."/>
            <person name="Jacques M.-A."/>
            <person name="Fischer-Le Saux M."/>
        </authorList>
    </citation>
    <scope>NUCLEOTIDE SEQUENCE [LARGE SCALE GENOMIC DNA]</scope>
    <source>
        <strain evidence="15">CFBP1156</strain>
    </source>
</reference>
<dbReference type="Gene3D" id="1.20.1560.10">
    <property type="entry name" value="ABC transporter type 1, transmembrane domain"/>
    <property type="match status" value="1"/>
</dbReference>
<keyword evidence="8 10" id="KW-1133">Transmembrane helix</keyword>
<accession>A0A2S7ERX8</accession>
<organism evidence="14 15">
    <name type="scientific">Xanthomonas hyacinthi</name>
    <dbReference type="NCBI Taxonomy" id="56455"/>
    <lineage>
        <taxon>Bacteria</taxon>
        <taxon>Pseudomonadati</taxon>
        <taxon>Pseudomonadota</taxon>
        <taxon>Gammaproteobacteria</taxon>
        <taxon>Lysobacterales</taxon>
        <taxon>Lysobacteraceae</taxon>
        <taxon>Xanthomonas</taxon>
    </lineage>
</organism>
<feature type="domain" description="ABC transporter" evidence="11">
    <location>
        <begin position="481"/>
        <end position="716"/>
    </location>
</feature>
<comment type="subcellular location">
    <subcellularLocation>
        <location evidence="1">Cell membrane</location>
        <topology evidence="1">Multi-pass membrane protein</topology>
    </subcellularLocation>
</comment>
<dbReference type="GO" id="GO:0034040">
    <property type="term" value="F:ATPase-coupled lipid transmembrane transporter activity"/>
    <property type="evidence" value="ECO:0007669"/>
    <property type="project" value="TreeGrafter"/>
</dbReference>
<dbReference type="InterPro" id="IPR017871">
    <property type="entry name" value="ABC_transporter-like_CS"/>
</dbReference>
<dbReference type="GO" id="GO:0030253">
    <property type="term" value="P:protein secretion by the type I secretion system"/>
    <property type="evidence" value="ECO:0007669"/>
    <property type="project" value="InterPro"/>
</dbReference>
<keyword evidence="6" id="KW-0547">Nucleotide-binding</keyword>
<feature type="transmembrane region" description="Helical" evidence="10">
    <location>
        <begin position="166"/>
        <end position="188"/>
    </location>
</feature>
<feature type="domain" description="ABC transmembrane type-1" evidence="12">
    <location>
        <begin position="170"/>
        <end position="449"/>
    </location>
</feature>
<evidence type="ECO:0000256" key="3">
    <source>
        <dbReference type="ARBA" id="ARBA00022448"/>
    </source>
</evidence>
<dbReference type="PANTHER" id="PTHR24221:SF647">
    <property type="entry name" value="BLL6336 PROTEIN"/>
    <property type="match status" value="1"/>
</dbReference>
<evidence type="ECO:0000256" key="5">
    <source>
        <dbReference type="ARBA" id="ARBA00022692"/>
    </source>
</evidence>
<comment type="caution">
    <text evidence="14">The sequence shown here is derived from an EMBL/GenBank/DDBJ whole genome shotgun (WGS) entry which is preliminary data.</text>
</comment>
<dbReference type="InterPro" id="IPR039395">
    <property type="entry name" value="Peptidase_C39-like_A"/>
</dbReference>
<evidence type="ECO:0000259" key="13">
    <source>
        <dbReference type="PROSITE" id="PS50990"/>
    </source>
</evidence>
<dbReference type="EMBL" id="MDEG01000021">
    <property type="protein sequence ID" value="PPU95866.1"/>
    <property type="molecule type" value="Genomic_DNA"/>
</dbReference>
<evidence type="ECO:0000256" key="2">
    <source>
        <dbReference type="ARBA" id="ARBA00006025"/>
    </source>
</evidence>
<dbReference type="InterPro" id="IPR003439">
    <property type="entry name" value="ABC_transporter-like_ATP-bd"/>
</dbReference>
<feature type="transmembrane region" description="Helical" evidence="10">
    <location>
        <begin position="200"/>
        <end position="221"/>
    </location>
</feature>
<dbReference type="PROSITE" id="PS50929">
    <property type="entry name" value="ABC_TM1F"/>
    <property type="match status" value="1"/>
</dbReference>
<proteinExistence type="inferred from homology"/>
<sequence length="722" mass="78418">MQQGGVALARVGEDVPAADPPADLALRGLVLLAQLHGIAVDASQLAHAFGRSAAAFDEATLLLAARQLGLKAKVSGVPAARLSMANFPALAWGTTGEAFLIARMQGDQALIHDLAERRPRQIAVEELQRRYGGRLLQVASRASVLGQLAKFDFTWFIPAIVKYRRMLLEVFVVSLFIQLFALITPLFFQVVMDKVLVHNGLTTLDVIAIGLVCMAVFEVLLTGLRTYAFAHTSSKIDVELGARLFRHVLALPLAYFESRRVGDTIARVRELENIRSFLTGQALTTVLDLLFTVVFLAVMCGYSGWLTVIVVISLPLYALISGAITPVLRQRLQDKFARGADTQSFLVETVSGIGTVKAMAVEPRATRTWDNQLAGYVSAGFGVTRVATIGQQSVQLVQKLVGVAILFFGAKRVIDGQLSLGQLIAFNMLSGQVAAPIIRLAQLWQDFQQVGISVERLGDILNTRTELPGSKMALPPIQGRVSFERVHFRYRPEAPEVLAGVALDIQPGEVIGIVGRSGSGKSTLTKLVQRLYTPARGRVLIDGHDLALADPAWLRRQLGVVLQENVLFNRSIRANIALADPGMPLERVIHAAKLAGAHDFITELSDGYDTSVGEHGTGLSGGQRQRIAIARALITDPRILILDEATSALDYESEHAVMANMHAICKGRTVLIIAHRLSTVRRANRIVVVEQGQIVETGTHAELVERPDGHYARLHRLQAGVA</sequence>
<dbReference type="SMART" id="SM00382">
    <property type="entry name" value="AAA"/>
    <property type="match status" value="1"/>
</dbReference>
<dbReference type="CDD" id="cd02417">
    <property type="entry name" value="Peptidase_C39_likeA"/>
    <property type="match status" value="1"/>
</dbReference>
<dbReference type="InterPro" id="IPR027417">
    <property type="entry name" value="P-loop_NTPase"/>
</dbReference>
<protein>
    <submittedName>
        <fullName evidence="14">Type I secretion system permease/ATPase</fullName>
    </submittedName>
</protein>
<evidence type="ECO:0000259" key="12">
    <source>
        <dbReference type="PROSITE" id="PS50929"/>
    </source>
</evidence>
<keyword evidence="3" id="KW-0813">Transport</keyword>
<dbReference type="Gene3D" id="3.90.70.10">
    <property type="entry name" value="Cysteine proteinases"/>
    <property type="match status" value="1"/>
</dbReference>
<feature type="domain" description="Peptidase C39" evidence="13">
    <location>
        <begin position="17"/>
        <end position="138"/>
    </location>
</feature>
<dbReference type="Pfam" id="PF00005">
    <property type="entry name" value="ABC_tran"/>
    <property type="match status" value="1"/>
</dbReference>
<evidence type="ECO:0000256" key="7">
    <source>
        <dbReference type="ARBA" id="ARBA00022840"/>
    </source>
</evidence>
<dbReference type="GO" id="GO:0016887">
    <property type="term" value="F:ATP hydrolysis activity"/>
    <property type="evidence" value="ECO:0007669"/>
    <property type="project" value="InterPro"/>
</dbReference>
<dbReference type="GO" id="GO:0008233">
    <property type="term" value="F:peptidase activity"/>
    <property type="evidence" value="ECO:0007669"/>
    <property type="project" value="InterPro"/>
</dbReference>
<evidence type="ECO:0000256" key="1">
    <source>
        <dbReference type="ARBA" id="ARBA00004651"/>
    </source>
</evidence>